<keyword evidence="2" id="KW-0812">Transmembrane</keyword>
<keyword evidence="2" id="KW-0472">Membrane</keyword>
<dbReference type="OrthoDB" id="10070859at2759"/>
<dbReference type="Proteomes" id="UP001107558">
    <property type="component" value="Chromosome 3"/>
</dbReference>
<organism evidence="3 4">
    <name type="scientific">Polypedilum vanderplanki</name>
    <name type="common">Sleeping chironomid midge</name>
    <dbReference type="NCBI Taxonomy" id="319348"/>
    <lineage>
        <taxon>Eukaryota</taxon>
        <taxon>Metazoa</taxon>
        <taxon>Ecdysozoa</taxon>
        <taxon>Arthropoda</taxon>
        <taxon>Hexapoda</taxon>
        <taxon>Insecta</taxon>
        <taxon>Pterygota</taxon>
        <taxon>Neoptera</taxon>
        <taxon>Endopterygota</taxon>
        <taxon>Diptera</taxon>
        <taxon>Nematocera</taxon>
        <taxon>Chironomoidea</taxon>
        <taxon>Chironomidae</taxon>
        <taxon>Chironominae</taxon>
        <taxon>Polypedilum</taxon>
        <taxon>Polypedilum</taxon>
    </lineage>
</organism>
<sequence length="331" mass="35449">MIALGGVACALGGAAWGASGLAGQPSTHLTVSLLMIGIGVVLVTISGVAWRITTADGSACFGMEGTEFDHCGRQQCLRNNSMSHGLLYPEFQHRQPPPTYQASMQEYRLRLLLLDRDRSHGRRIVNAVSNPQSSSSPPPTYRSNTGSQLRSNRGAVITNPNGPNSIFSNNHNNSQAVVSGIENSEISPAASYQLNAVPSKEEARTSNSIIKLTTSSHPHTTTTATTTITPMTTQINHKNGRQQVLINHSTASDVSNEINLHHQSQVKVNSCESNLTVSSSANEIVTASSLCNKNNNSFNSNNNDSGMITIVTINNDNANNDDRRTINNSIV</sequence>
<dbReference type="EMBL" id="JADBJN010000003">
    <property type="protein sequence ID" value="KAG5670661.1"/>
    <property type="molecule type" value="Genomic_DNA"/>
</dbReference>
<dbReference type="AlphaFoldDB" id="A0A9J6BLM7"/>
<name>A0A9J6BLM7_POLVA</name>
<reference evidence="3" key="1">
    <citation type="submission" date="2021-03" db="EMBL/GenBank/DDBJ databases">
        <title>Chromosome level genome of the anhydrobiotic midge Polypedilum vanderplanki.</title>
        <authorList>
            <person name="Yoshida Y."/>
            <person name="Kikawada T."/>
            <person name="Gusev O."/>
        </authorList>
    </citation>
    <scope>NUCLEOTIDE SEQUENCE</scope>
    <source>
        <strain evidence="3">NIAS01</strain>
        <tissue evidence="3">Whole body or cell culture</tissue>
    </source>
</reference>
<comment type="caution">
    <text evidence="3">The sequence shown here is derived from an EMBL/GenBank/DDBJ whole genome shotgun (WGS) entry which is preliminary data.</text>
</comment>
<proteinExistence type="predicted"/>
<gene>
    <name evidence="3" type="ORF">PVAND_000909</name>
</gene>
<evidence type="ECO:0000313" key="3">
    <source>
        <dbReference type="EMBL" id="KAG5670661.1"/>
    </source>
</evidence>
<accession>A0A9J6BLM7</accession>
<protein>
    <submittedName>
        <fullName evidence="3">Uncharacterized protein</fullName>
    </submittedName>
</protein>
<feature type="compositionally biased region" description="Polar residues" evidence="1">
    <location>
        <begin position="141"/>
        <end position="151"/>
    </location>
</feature>
<feature type="region of interest" description="Disordered" evidence="1">
    <location>
        <begin position="126"/>
        <end position="152"/>
    </location>
</feature>
<evidence type="ECO:0000256" key="2">
    <source>
        <dbReference type="SAM" id="Phobius"/>
    </source>
</evidence>
<evidence type="ECO:0000256" key="1">
    <source>
        <dbReference type="SAM" id="MobiDB-lite"/>
    </source>
</evidence>
<keyword evidence="2" id="KW-1133">Transmembrane helix</keyword>
<keyword evidence="4" id="KW-1185">Reference proteome</keyword>
<feature type="transmembrane region" description="Helical" evidence="2">
    <location>
        <begin position="33"/>
        <end position="53"/>
    </location>
</feature>
<evidence type="ECO:0000313" key="4">
    <source>
        <dbReference type="Proteomes" id="UP001107558"/>
    </source>
</evidence>